<evidence type="ECO:0000313" key="4">
    <source>
        <dbReference type="Proteomes" id="UP001152320"/>
    </source>
</evidence>
<gene>
    <name evidence="3" type="ORF">HOLleu_09364</name>
</gene>
<dbReference type="EMBL" id="JAIZAY010000004">
    <property type="protein sequence ID" value="KAJ8042581.1"/>
    <property type="molecule type" value="Genomic_DNA"/>
</dbReference>
<dbReference type="PANTHER" id="PTHR14096:SF28">
    <property type="entry name" value="APOLIPOPROTEIN L, 1-RELATED"/>
    <property type="match status" value="1"/>
</dbReference>
<sequence>MLGTHTGQKEEHQKVYRKKTRSIEECEEVADSLLVYRKKTRSIEECKEVADALLNWPFVFESDPTLFSKDAIDLLRSISQEAIENKRSKDKVDAAGASAGIAGGTVAVIGTFLIPFTLGGSIALVLGGTAVSVSGAAASACVSIDKSMKDEERVKRATPSFQNYVKVQMSLSASIANIVNAYEIIELCANNTCISDVILEPVVNEVKKMLQPICDSHTDRESSPQKNIENVKKYSERLVKTLLGELKKSKDIPLNIFEDREEALKQAEEGVFDKLPETVLKFLAYRKFSNRVFTFYAFINRLYTTELQAKSKDRMKLAVQIGSTAIKGVGTAGRVAVQALNATDDIARVGANVAKFAKGVAVAGLVLNVAGIAVDIAFLRRALRDIEKDKTEELPKILIDTADMMEKMNEIILHGVKPSEPVVE</sequence>
<evidence type="ECO:0000256" key="1">
    <source>
        <dbReference type="ARBA" id="ARBA00010090"/>
    </source>
</evidence>
<comment type="caution">
    <text evidence="3">The sequence shown here is derived from an EMBL/GenBank/DDBJ whole genome shotgun (WGS) entry which is preliminary data.</text>
</comment>
<keyword evidence="4" id="KW-1185">Reference proteome</keyword>
<dbReference type="GO" id="GO:0016020">
    <property type="term" value="C:membrane"/>
    <property type="evidence" value="ECO:0007669"/>
    <property type="project" value="TreeGrafter"/>
</dbReference>
<feature type="transmembrane region" description="Helical" evidence="2">
    <location>
        <begin position="122"/>
        <end position="144"/>
    </location>
</feature>
<keyword evidence="2" id="KW-0812">Transmembrane</keyword>
<name>A0A9Q1CC37_HOLLE</name>
<dbReference type="GO" id="GO:0008289">
    <property type="term" value="F:lipid binding"/>
    <property type="evidence" value="ECO:0007669"/>
    <property type="project" value="InterPro"/>
</dbReference>
<feature type="transmembrane region" description="Helical" evidence="2">
    <location>
        <begin position="94"/>
        <end position="116"/>
    </location>
</feature>
<dbReference type="GO" id="GO:0042157">
    <property type="term" value="P:lipoprotein metabolic process"/>
    <property type="evidence" value="ECO:0007669"/>
    <property type="project" value="InterPro"/>
</dbReference>
<dbReference type="Proteomes" id="UP001152320">
    <property type="component" value="Chromosome 4"/>
</dbReference>
<proteinExistence type="inferred from homology"/>
<dbReference type="GO" id="GO:0005576">
    <property type="term" value="C:extracellular region"/>
    <property type="evidence" value="ECO:0007669"/>
    <property type="project" value="InterPro"/>
</dbReference>
<dbReference type="AlphaFoldDB" id="A0A9Q1CC37"/>
<protein>
    <submittedName>
        <fullName evidence="3">Uncharacterized protein</fullName>
    </submittedName>
</protein>
<evidence type="ECO:0000313" key="3">
    <source>
        <dbReference type="EMBL" id="KAJ8042581.1"/>
    </source>
</evidence>
<keyword evidence="2" id="KW-1133">Transmembrane helix</keyword>
<dbReference type="InterPro" id="IPR008405">
    <property type="entry name" value="ApoL"/>
</dbReference>
<reference evidence="3" key="1">
    <citation type="submission" date="2021-10" db="EMBL/GenBank/DDBJ databases">
        <title>Tropical sea cucumber genome reveals ecological adaptation and Cuvierian tubules defense mechanism.</title>
        <authorList>
            <person name="Chen T."/>
        </authorList>
    </citation>
    <scope>NUCLEOTIDE SEQUENCE</scope>
    <source>
        <strain evidence="3">Nanhai2018</strain>
        <tissue evidence="3">Muscle</tissue>
    </source>
</reference>
<keyword evidence="2" id="KW-0472">Membrane</keyword>
<organism evidence="3 4">
    <name type="scientific">Holothuria leucospilota</name>
    <name type="common">Black long sea cucumber</name>
    <name type="synonym">Mertensiothuria leucospilota</name>
    <dbReference type="NCBI Taxonomy" id="206669"/>
    <lineage>
        <taxon>Eukaryota</taxon>
        <taxon>Metazoa</taxon>
        <taxon>Echinodermata</taxon>
        <taxon>Eleutherozoa</taxon>
        <taxon>Echinozoa</taxon>
        <taxon>Holothuroidea</taxon>
        <taxon>Aspidochirotacea</taxon>
        <taxon>Aspidochirotida</taxon>
        <taxon>Holothuriidae</taxon>
        <taxon>Holothuria</taxon>
    </lineage>
</organism>
<dbReference type="GO" id="GO:0006869">
    <property type="term" value="P:lipid transport"/>
    <property type="evidence" value="ECO:0007669"/>
    <property type="project" value="InterPro"/>
</dbReference>
<evidence type="ECO:0000256" key="2">
    <source>
        <dbReference type="SAM" id="Phobius"/>
    </source>
</evidence>
<comment type="similarity">
    <text evidence="1">Belongs to the apolipoprotein L family.</text>
</comment>
<dbReference type="PANTHER" id="PTHR14096">
    <property type="entry name" value="APOLIPOPROTEIN L"/>
    <property type="match status" value="1"/>
</dbReference>
<accession>A0A9Q1CC37</accession>